<keyword evidence="3" id="KW-1185">Reference proteome</keyword>
<reference evidence="2 3" key="1">
    <citation type="submission" date="2019-12" db="EMBL/GenBank/DDBJ databases">
        <title>Roseobacter cerasinus sp. nov., isolated from seawater around aquaculture.</title>
        <authorList>
            <person name="Muramatsu S."/>
            <person name="Takabe Y."/>
            <person name="Mori K."/>
            <person name="Takaichi S."/>
            <person name="Hanada S."/>
        </authorList>
    </citation>
    <scope>NUCLEOTIDE SEQUENCE [LARGE SCALE GENOMIC DNA]</scope>
    <source>
        <strain evidence="2 3">AI77</strain>
    </source>
</reference>
<protein>
    <recommendedName>
        <fullName evidence="4">MFS transporter</fullName>
    </recommendedName>
</protein>
<dbReference type="AlphaFoldDB" id="A0A640VS64"/>
<feature type="transmembrane region" description="Helical" evidence="1">
    <location>
        <begin position="12"/>
        <end position="39"/>
    </location>
</feature>
<dbReference type="EMBL" id="BLIV01000005">
    <property type="protein sequence ID" value="GFE50859.1"/>
    <property type="molecule type" value="Genomic_DNA"/>
</dbReference>
<evidence type="ECO:0000256" key="1">
    <source>
        <dbReference type="SAM" id="Phobius"/>
    </source>
</evidence>
<accession>A0A640VS64</accession>
<keyword evidence="1" id="KW-0812">Transmembrane</keyword>
<evidence type="ECO:0008006" key="4">
    <source>
        <dbReference type="Google" id="ProtNLM"/>
    </source>
</evidence>
<gene>
    <name evidence="2" type="ORF">So717_26120</name>
</gene>
<evidence type="ECO:0000313" key="3">
    <source>
        <dbReference type="Proteomes" id="UP000436522"/>
    </source>
</evidence>
<keyword evidence="1" id="KW-1133">Transmembrane helix</keyword>
<keyword evidence="1" id="KW-0472">Membrane</keyword>
<dbReference type="Proteomes" id="UP000436522">
    <property type="component" value="Unassembled WGS sequence"/>
</dbReference>
<comment type="caution">
    <text evidence="2">The sequence shown here is derived from an EMBL/GenBank/DDBJ whole genome shotgun (WGS) entry which is preliminary data.</text>
</comment>
<dbReference type="RefSeq" id="WP_202981912.1">
    <property type="nucleotide sequence ID" value="NZ_BLIV01000005.1"/>
</dbReference>
<evidence type="ECO:0000313" key="2">
    <source>
        <dbReference type="EMBL" id="GFE50859.1"/>
    </source>
</evidence>
<proteinExistence type="predicted"/>
<name>A0A640VS64_9RHOB</name>
<sequence length="63" mass="6723">MSATITDSSYSWIRQLLTLAIAVVVNVGMWSIIVIMPAVQAEFGVDRAEASMGIPPIFGGVLQ</sequence>
<organism evidence="2 3">
    <name type="scientific">Roseobacter cerasinus</name>
    <dbReference type="NCBI Taxonomy" id="2602289"/>
    <lineage>
        <taxon>Bacteria</taxon>
        <taxon>Pseudomonadati</taxon>
        <taxon>Pseudomonadota</taxon>
        <taxon>Alphaproteobacteria</taxon>
        <taxon>Rhodobacterales</taxon>
        <taxon>Roseobacteraceae</taxon>
        <taxon>Roseobacter</taxon>
    </lineage>
</organism>